<dbReference type="FunFam" id="4.10.280.10:FF:000089">
    <property type="entry name" value="Transcription factor LAX PANICLE"/>
    <property type="match status" value="1"/>
</dbReference>
<dbReference type="PANTHER" id="PTHR45914">
    <property type="entry name" value="TRANSCRIPTION FACTOR HEC3-RELATED"/>
    <property type="match status" value="1"/>
</dbReference>
<protein>
    <submittedName>
        <fullName evidence="7">Transcription factor bHLH87</fullName>
        <ecNumber evidence="7">3.-.-.-</ecNumber>
    </submittedName>
</protein>
<comment type="subcellular location">
    <subcellularLocation>
        <location evidence="1">Nucleus</location>
    </subcellularLocation>
</comment>
<keyword evidence="7" id="KW-0378">Hydrolase</keyword>
<dbReference type="STRING" id="1088818.A0A2I0AFW3"/>
<dbReference type="GO" id="GO:0016787">
    <property type="term" value="F:hydrolase activity"/>
    <property type="evidence" value="ECO:0007669"/>
    <property type="project" value="UniProtKB-KW"/>
</dbReference>
<name>A0A2I0AFW3_9ASPA</name>
<dbReference type="InterPro" id="IPR036638">
    <property type="entry name" value="HLH_DNA-bd_sf"/>
</dbReference>
<comment type="similarity">
    <text evidence="2">Belongs to the bHLH protein family.</text>
</comment>
<dbReference type="EMBL" id="KZ451982">
    <property type="protein sequence ID" value="PKA54440.1"/>
    <property type="molecule type" value="Genomic_DNA"/>
</dbReference>
<reference evidence="7 8" key="1">
    <citation type="journal article" date="2017" name="Nature">
        <title>The Apostasia genome and the evolution of orchids.</title>
        <authorList>
            <person name="Zhang G.Q."/>
            <person name="Liu K.W."/>
            <person name="Li Z."/>
            <person name="Lohaus R."/>
            <person name="Hsiao Y.Y."/>
            <person name="Niu S.C."/>
            <person name="Wang J.Y."/>
            <person name="Lin Y.C."/>
            <person name="Xu Q."/>
            <person name="Chen L.J."/>
            <person name="Yoshida K."/>
            <person name="Fujiwara S."/>
            <person name="Wang Z.W."/>
            <person name="Zhang Y.Q."/>
            <person name="Mitsuda N."/>
            <person name="Wang M."/>
            <person name="Liu G.H."/>
            <person name="Pecoraro L."/>
            <person name="Huang H.X."/>
            <person name="Xiao X.J."/>
            <person name="Lin M."/>
            <person name="Wu X.Y."/>
            <person name="Wu W.L."/>
            <person name="Chen Y.Y."/>
            <person name="Chang S.B."/>
            <person name="Sakamoto S."/>
            <person name="Ohme-Takagi M."/>
            <person name="Yagi M."/>
            <person name="Zeng S.J."/>
            <person name="Shen C.Y."/>
            <person name="Yeh C.M."/>
            <person name="Luo Y.B."/>
            <person name="Tsai W.C."/>
            <person name="Van de Peer Y."/>
            <person name="Liu Z.J."/>
        </authorList>
    </citation>
    <scope>NUCLEOTIDE SEQUENCE [LARGE SCALE GENOMIC DNA]</scope>
    <source>
        <strain evidence="8">cv. Shenzhen</strain>
        <tissue evidence="7">Stem</tissue>
    </source>
</reference>
<dbReference type="SMART" id="SM00353">
    <property type="entry name" value="HLH"/>
    <property type="match status" value="1"/>
</dbReference>
<dbReference type="PANTHER" id="PTHR45914:SF12">
    <property type="entry name" value="TRANSCRIPTION FACTOR BHLH87"/>
    <property type="match status" value="1"/>
</dbReference>
<dbReference type="Gene3D" id="4.10.280.10">
    <property type="entry name" value="Helix-loop-helix DNA-binding domain"/>
    <property type="match status" value="1"/>
</dbReference>
<evidence type="ECO:0000256" key="2">
    <source>
        <dbReference type="ARBA" id="ARBA00005510"/>
    </source>
</evidence>
<evidence type="ECO:0000259" key="6">
    <source>
        <dbReference type="PROSITE" id="PS50888"/>
    </source>
</evidence>
<evidence type="ECO:0000313" key="8">
    <source>
        <dbReference type="Proteomes" id="UP000236161"/>
    </source>
</evidence>
<dbReference type="Pfam" id="PF00010">
    <property type="entry name" value="HLH"/>
    <property type="match status" value="1"/>
</dbReference>
<dbReference type="OrthoDB" id="2017571at2759"/>
<sequence>MASRHLIILTGCSRALQMMDRWSRIGSGRPARFRGRRHTAVLSHPRSHRISIDGGTINSLMDLTAWDNANDPTSLWSSQYDDLSELMNHEYGVSESKSDIINEALFSHGDPQGTHLWPWGKKASHELSSSADSLPLVATPAWDHDLRSKKMFRSSSEDRFQIRFGCSSKPKRSKLDDVDGGNPSRGYEPDTEAIAQVKEMIYRAAAFRPVSLAEEAVAPERPKRKNVRISNDPQTVAARHRRERISERLRVLQRLVPGGSKMDTASMLDEAANYLKFLKAQVSAMEKLGKLRSYGGGGGGGDDAVGRGKMPPFAVTCSQYCYAIQTLFPLTQ</sequence>
<evidence type="ECO:0000256" key="4">
    <source>
        <dbReference type="ARBA" id="ARBA00023163"/>
    </source>
</evidence>
<keyword evidence="5" id="KW-0539">Nucleus</keyword>
<proteinExistence type="inferred from homology"/>
<dbReference type="InterPro" id="IPR045843">
    <property type="entry name" value="IND-like"/>
</dbReference>
<keyword evidence="3" id="KW-0805">Transcription regulation</keyword>
<dbReference type="GO" id="GO:0003700">
    <property type="term" value="F:DNA-binding transcription factor activity"/>
    <property type="evidence" value="ECO:0007669"/>
    <property type="project" value="InterPro"/>
</dbReference>
<dbReference type="AlphaFoldDB" id="A0A2I0AFW3"/>
<dbReference type="Proteomes" id="UP000236161">
    <property type="component" value="Unassembled WGS sequence"/>
</dbReference>
<dbReference type="CDD" id="cd11454">
    <property type="entry name" value="bHLH_AtIND_like"/>
    <property type="match status" value="1"/>
</dbReference>
<accession>A0A2I0AFW3</accession>
<dbReference type="InterPro" id="IPR011598">
    <property type="entry name" value="bHLH_dom"/>
</dbReference>
<evidence type="ECO:0000256" key="1">
    <source>
        <dbReference type="ARBA" id="ARBA00004123"/>
    </source>
</evidence>
<dbReference type="SUPFAM" id="SSF47459">
    <property type="entry name" value="HLH, helix-loop-helix DNA-binding domain"/>
    <property type="match status" value="1"/>
</dbReference>
<keyword evidence="4" id="KW-0804">Transcription</keyword>
<evidence type="ECO:0000313" key="7">
    <source>
        <dbReference type="EMBL" id="PKA54440.1"/>
    </source>
</evidence>
<evidence type="ECO:0000256" key="3">
    <source>
        <dbReference type="ARBA" id="ARBA00023015"/>
    </source>
</evidence>
<gene>
    <name evidence="7" type="primary">BHLH87</name>
    <name evidence="7" type="ORF">AXF42_Ash000273</name>
</gene>
<dbReference type="PROSITE" id="PS50888">
    <property type="entry name" value="BHLH"/>
    <property type="match status" value="1"/>
</dbReference>
<dbReference type="GO" id="GO:0046983">
    <property type="term" value="F:protein dimerization activity"/>
    <property type="evidence" value="ECO:0007669"/>
    <property type="project" value="InterPro"/>
</dbReference>
<dbReference type="GO" id="GO:0005634">
    <property type="term" value="C:nucleus"/>
    <property type="evidence" value="ECO:0007669"/>
    <property type="project" value="UniProtKB-SubCell"/>
</dbReference>
<keyword evidence="8" id="KW-1185">Reference proteome</keyword>
<organism evidence="7 8">
    <name type="scientific">Apostasia shenzhenica</name>
    <dbReference type="NCBI Taxonomy" id="1088818"/>
    <lineage>
        <taxon>Eukaryota</taxon>
        <taxon>Viridiplantae</taxon>
        <taxon>Streptophyta</taxon>
        <taxon>Embryophyta</taxon>
        <taxon>Tracheophyta</taxon>
        <taxon>Spermatophyta</taxon>
        <taxon>Magnoliopsida</taxon>
        <taxon>Liliopsida</taxon>
        <taxon>Asparagales</taxon>
        <taxon>Orchidaceae</taxon>
        <taxon>Apostasioideae</taxon>
        <taxon>Apostasia</taxon>
    </lineage>
</organism>
<feature type="domain" description="BHLH" evidence="6">
    <location>
        <begin position="229"/>
        <end position="278"/>
    </location>
</feature>
<dbReference type="EC" id="3.-.-.-" evidence="7"/>
<evidence type="ECO:0000256" key="5">
    <source>
        <dbReference type="ARBA" id="ARBA00023242"/>
    </source>
</evidence>